<evidence type="ECO:0000313" key="2">
    <source>
        <dbReference type="Proteomes" id="UP000805193"/>
    </source>
</evidence>
<name>A0AC60PZ58_IXOPE</name>
<comment type="caution">
    <text evidence="1">The sequence shown here is derived from an EMBL/GenBank/DDBJ whole genome shotgun (WGS) entry which is preliminary data.</text>
</comment>
<reference evidence="1 2" key="1">
    <citation type="journal article" date="2020" name="Cell">
        <title>Large-Scale Comparative Analyses of Tick Genomes Elucidate Their Genetic Diversity and Vector Capacities.</title>
        <authorList>
            <consortium name="Tick Genome and Microbiome Consortium (TIGMIC)"/>
            <person name="Jia N."/>
            <person name="Wang J."/>
            <person name="Shi W."/>
            <person name="Du L."/>
            <person name="Sun Y."/>
            <person name="Zhan W."/>
            <person name="Jiang J.F."/>
            <person name="Wang Q."/>
            <person name="Zhang B."/>
            <person name="Ji P."/>
            <person name="Bell-Sakyi L."/>
            <person name="Cui X.M."/>
            <person name="Yuan T.T."/>
            <person name="Jiang B.G."/>
            <person name="Yang W.F."/>
            <person name="Lam T.T."/>
            <person name="Chang Q.C."/>
            <person name="Ding S.J."/>
            <person name="Wang X.J."/>
            <person name="Zhu J.G."/>
            <person name="Ruan X.D."/>
            <person name="Zhao L."/>
            <person name="Wei J.T."/>
            <person name="Ye R.Z."/>
            <person name="Que T.C."/>
            <person name="Du C.H."/>
            <person name="Zhou Y.H."/>
            <person name="Cheng J.X."/>
            <person name="Dai P.F."/>
            <person name="Guo W.B."/>
            <person name="Han X.H."/>
            <person name="Huang E.J."/>
            <person name="Li L.F."/>
            <person name="Wei W."/>
            <person name="Gao Y.C."/>
            <person name="Liu J.Z."/>
            <person name="Shao H.Z."/>
            <person name="Wang X."/>
            <person name="Wang C.C."/>
            <person name="Yang T.C."/>
            <person name="Huo Q.B."/>
            <person name="Li W."/>
            <person name="Chen H.Y."/>
            <person name="Chen S.E."/>
            <person name="Zhou L.G."/>
            <person name="Ni X.B."/>
            <person name="Tian J.H."/>
            <person name="Sheng Y."/>
            <person name="Liu T."/>
            <person name="Pan Y.S."/>
            <person name="Xia L.Y."/>
            <person name="Li J."/>
            <person name="Zhao F."/>
            <person name="Cao W.C."/>
        </authorList>
    </citation>
    <scope>NUCLEOTIDE SEQUENCE [LARGE SCALE GENOMIC DNA]</scope>
    <source>
        <strain evidence="1">Iper-2018</strain>
    </source>
</reference>
<protein>
    <submittedName>
        <fullName evidence="1">Uncharacterized protein</fullName>
    </submittedName>
</protein>
<proteinExistence type="predicted"/>
<keyword evidence="2" id="KW-1185">Reference proteome</keyword>
<organism evidence="1 2">
    <name type="scientific">Ixodes persulcatus</name>
    <name type="common">Taiga tick</name>
    <dbReference type="NCBI Taxonomy" id="34615"/>
    <lineage>
        <taxon>Eukaryota</taxon>
        <taxon>Metazoa</taxon>
        <taxon>Ecdysozoa</taxon>
        <taxon>Arthropoda</taxon>
        <taxon>Chelicerata</taxon>
        <taxon>Arachnida</taxon>
        <taxon>Acari</taxon>
        <taxon>Parasitiformes</taxon>
        <taxon>Ixodida</taxon>
        <taxon>Ixodoidea</taxon>
        <taxon>Ixodidae</taxon>
        <taxon>Ixodinae</taxon>
        <taxon>Ixodes</taxon>
    </lineage>
</organism>
<gene>
    <name evidence="1" type="ORF">HPB47_027138</name>
</gene>
<dbReference type="Proteomes" id="UP000805193">
    <property type="component" value="Unassembled WGS sequence"/>
</dbReference>
<sequence length="141" mass="15795">MSSSGKRSAAKPSRVPTSISKILTPQEYRIILPTLPTARPYRIDDFRDVLKDIVDTKDVAGFDAFQYNHVWMLTLHNTAGVNVKGETWLVIDPNVSEKSLNVHWVAACVPYGAAQKTHGKGKSNVREKWRQPGFENVETTT</sequence>
<dbReference type="EMBL" id="JABSTQ010009807">
    <property type="protein sequence ID" value="KAG0425709.1"/>
    <property type="molecule type" value="Genomic_DNA"/>
</dbReference>
<evidence type="ECO:0000313" key="1">
    <source>
        <dbReference type="EMBL" id="KAG0425709.1"/>
    </source>
</evidence>
<accession>A0AC60PZ58</accession>